<keyword evidence="2" id="KW-1185">Reference proteome</keyword>
<name>A0A2C9D2I0_9HYPH</name>
<organism evidence="1 2">
    <name type="scientific">Hartmannibacter diazotrophicus</name>
    <dbReference type="NCBI Taxonomy" id="1482074"/>
    <lineage>
        <taxon>Bacteria</taxon>
        <taxon>Pseudomonadati</taxon>
        <taxon>Pseudomonadota</taxon>
        <taxon>Alphaproteobacteria</taxon>
        <taxon>Hyphomicrobiales</taxon>
        <taxon>Pleomorphomonadaceae</taxon>
        <taxon>Hartmannibacter</taxon>
    </lineage>
</organism>
<accession>A0A2C9D2I0</accession>
<dbReference type="Proteomes" id="UP000223606">
    <property type="component" value="Chromosome 1"/>
</dbReference>
<sequence>MARETVRDPCFLLRCSEICQVRGNNDPGNVIGKAGGKADERPRLLYV</sequence>
<dbReference type="KEGG" id="hdi:HDIA_0848"/>
<gene>
    <name evidence="1" type="ORF">HDIA_0848</name>
</gene>
<dbReference type="AlphaFoldDB" id="A0A2C9D2I0"/>
<reference evidence="2" key="1">
    <citation type="submission" date="2017-09" db="EMBL/GenBank/DDBJ databases">
        <title>Genome sequence of Nannocystis excedens DSM 71.</title>
        <authorList>
            <person name="Blom J."/>
        </authorList>
    </citation>
    <scope>NUCLEOTIDE SEQUENCE [LARGE SCALE GENOMIC DNA]</scope>
    <source>
        <strain evidence="2">type strain: E19</strain>
    </source>
</reference>
<evidence type="ECO:0000313" key="2">
    <source>
        <dbReference type="Proteomes" id="UP000223606"/>
    </source>
</evidence>
<evidence type="ECO:0000313" key="1">
    <source>
        <dbReference type="EMBL" id="SON54389.1"/>
    </source>
</evidence>
<dbReference type="EMBL" id="LT960614">
    <property type="protein sequence ID" value="SON54389.1"/>
    <property type="molecule type" value="Genomic_DNA"/>
</dbReference>
<protein>
    <submittedName>
        <fullName evidence="1">Uncharacterized protein</fullName>
    </submittedName>
</protein>
<proteinExistence type="predicted"/>